<dbReference type="RefSeq" id="WP_181600832.1">
    <property type="nucleotide sequence ID" value="NZ_CP059378.1"/>
</dbReference>
<dbReference type="AlphaFoldDB" id="A0A7D6ZNA5"/>
<dbReference type="KEGG" id="cint:HZF06_15490"/>
<sequence>MLNLKSTLTLIEYLSSEMINRLNEKEDVVDLEVMQISDMLHTAVKHYYFLIKKDEAF</sequence>
<evidence type="ECO:0000313" key="2">
    <source>
        <dbReference type="Proteomes" id="UP000512286"/>
    </source>
</evidence>
<evidence type="ECO:0000313" key="1">
    <source>
        <dbReference type="EMBL" id="QLY78483.1"/>
    </source>
</evidence>
<name>A0A7D6ZNA5_9CLOT</name>
<organism evidence="1 2">
    <name type="scientific">Clostridium intestinale</name>
    <dbReference type="NCBI Taxonomy" id="36845"/>
    <lineage>
        <taxon>Bacteria</taxon>
        <taxon>Bacillati</taxon>
        <taxon>Bacillota</taxon>
        <taxon>Clostridia</taxon>
        <taxon>Eubacteriales</taxon>
        <taxon>Clostridiaceae</taxon>
        <taxon>Clostridium</taxon>
    </lineage>
</organism>
<reference evidence="1 2" key="1">
    <citation type="submission" date="2020-07" db="EMBL/GenBank/DDBJ databases">
        <title>Electron transfer.</title>
        <authorList>
            <person name="Huang L."/>
            <person name="Liu X."/>
            <person name="Zhou S."/>
        </authorList>
    </citation>
    <scope>NUCLEOTIDE SEQUENCE [LARGE SCALE GENOMIC DNA]</scope>
    <source>
        <strain evidence="1 2">Lx1</strain>
    </source>
</reference>
<gene>
    <name evidence="1" type="ORF">HZF06_15490</name>
</gene>
<protein>
    <submittedName>
        <fullName evidence="1">Uncharacterized protein</fullName>
    </submittedName>
</protein>
<proteinExistence type="predicted"/>
<dbReference type="Proteomes" id="UP000512286">
    <property type="component" value="Chromosome"/>
</dbReference>
<accession>A0A7D6ZNA5</accession>
<dbReference type="EMBL" id="CP059378">
    <property type="protein sequence ID" value="QLY78483.1"/>
    <property type="molecule type" value="Genomic_DNA"/>
</dbReference>